<organism evidence="1 2">
    <name type="scientific">Mycoplasmoides fastidiosum</name>
    <dbReference type="NCBI Taxonomy" id="92758"/>
    <lineage>
        <taxon>Bacteria</taxon>
        <taxon>Bacillati</taxon>
        <taxon>Mycoplasmatota</taxon>
        <taxon>Mycoplasmoidales</taxon>
        <taxon>Mycoplasmoidaceae</taxon>
        <taxon>Mycoplasmoides</taxon>
    </lineage>
</organism>
<dbReference type="Proteomes" id="UP001240643">
    <property type="component" value="Unassembled WGS sequence"/>
</dbReference>
<name>A0ABU0M0I5_9BACT</name>
<protein>
    <submittedName>
        <fullName evidence="1">Uncharacterized protein</fullName>
    </submittedName>
</protein>
<proteinExistence type="predicted"/>
<reference evidence="1" key="1">
    <citation type="submission" date="2023-07" db="EMBL/GenBank/DDBJ databases">
        <title>Genomic Encyclopedia of Type Strains, Phase IV (KMG-IV): sequencing the most valuable type-strain genomes for metagenomic binning, comparative biology and taxonomic classification.</title>
        <authorList>
            <person name="Goeker M."/>
        </authorList>
    </citation>
    <scope>NUCLEOTIDE SEQUENCE [LARGE SCALE GENOMIC DNA]</scope>
    <source>
        <strain evidence="1">DSM 21204</strain>
    </source>
</reference>
<accession>A0ABU0M0I5</accession>
<evidence type="ECO:0000313" key="1">
    <source>
        <dbReference type="EMBL" id="MDQ0514363.1"/>
    </source>
</evidence>
<evidence type="ECO:0000313" key="2">
    <source>
        <dbReference type="Proteomes" id="UP001240643"/>
    </source>
</evidence>
<dbReference type="EMBL" id="JAUSWO010000001">
    <property type="protein sequence ID" value="MDQ0514363.1"/>
    <property type="molecule type" value="Genomic_DNA"/>
</dbReference>
<keyword evidence="2" id="KW-1185">Reference proteome</keyword>
<comment type="caution">
    <text evidence="1">The sequence shown here is derived from an EMBL/GenBank/DDBJ whole genome shotgun (WGS) entry which is preliminary data.</text>
</comment>
<gene>
    <name evidence="1" type="ORF">J2Z62_000801</name>
</gene>
<dbReference type="RefSeq" id="WP_256547762.1">
    <property type="nucleotide sequence ID" value="NZ_CP101809.1"/>
</dbReference>
<sequence>MTSKFKKNRSSKTHNSKRYFPTKWLISCAILVSTSLGLGTAIYLIQQAHQQHLTDSKFDPVQARVARFTQSGQATPPGGGYNFY</sequence>